<protein>
    <submittedName>
        <fullName evidence="2">Uncharacterized protein</fullName>
    </submittedName>
</protein>
<evidence type="ECO:0000313" key="2">
    <source>
        <dbReference type="EMBL" id="CAD8421636.1"/>
    </source>
</evidence>
<feature type="transmembrane region" description="Helical" evidence="1">
    <location>
        <begin position="67"/>
        <end position="87"/>
    </location>
</feature>
<proteinExistence type="predicted"/>
<name>A0A7S0CGT2_9STRA</name>
<evidence type="ECO:0000256" key="1">
    <source>
        <dbReference type="SAM" id="Phobius"/>
    </source>
</evidence>
<organism evidence="2">
    <name type="scientific">Proboscia inermis</name>
    <dbReference type="NCBI Taxonomy" id="420281"/>
    <lineage>
        <taxon>Eukaryota</taxon>
        <taxon>Sar</taxon>
        <taxon>Stramenopiles</taxon>
        <taxon>Ochrophyta</taxon>
        <taxon>Bacillariophyta</taxon>
        <taxon>Coscinodiscophyceae</taxon>
        <taxon>Rhizosoleniophycidae</taxon>
        <taxon>Rhizosoleniales</taxon>
        <taxon>Rhizosoleniaceae</taxon>
        <taxon>Proboscia</taxon>
    </lineage>
</organism>
<keyword evidence="1" id="KW-0812">Transmembrane</keyword>
<dbReference type="AlphaFoldDB" id="A0A7S0CGT2"/>
<keyword evidence="1" id="KW-1133">Transmembrane helix</keyword>
<reference evidence="2" key="1">
    <citation type="submission" date="2021-01" db="EMBL/GenBank/DDBJ databases">
        <authorList>
            <person name="Corre E."/>
            <person name="Pelletier E."/>
            <person name="Niang G."/>
            <person name="Scheremetjew M."/>
            <person name="Finn R."/>
            <person name="Kale V."/>
            <person name="Holt S."/>
            <person name="Cochrane G."/>
            <person name="Meng A."/>
            <person name="Brown T."/>
            <person name="Cohen L."/>
        </authorList>
    </citation>
    <scope>NUCLEOTIDE SEQUENCE</scope>
    <source>
        <strain evidence="2">CCAP1064/1</strain>
    </source>
</reference>
<sequence length="125" mass="14137">MSETISNRTNVDSPDSVSLNLLLSSVSGSGSYCSKEFTRATLSHGDMTNNKEFPLGFKSIHIPMSQFLISDAIPFTTMVMTMIAMWIHRRLRFVRTLKKAMIDVKSKSDAALFNKKMSTDERMFM</sequence>
<keyword evidence="1" id="KW-0472">Membrane</keyword>
<dbReference type="EMBL" id="HBEL01038219">
    <property type="protein sequence ID" value="CAD8421636.1"/>
    <property type="molecule type" value="Transcribed_RNA"/>
</dbReference>
<accession>A0A7S0CGT2</accession>
<gene>
    <name evidence="2" type="ORF">PINE0816_LOCUS17792</name>
</gene>